<proteinExistence type="predicted"/>
<dbReference type="EMBL" id="FOVN01000001">
    <property type="protein sequence ID" value="SFN49818.1"/>
    <property type="molecule type" value="Genomic_DNA"/>
</dbReference>
<gene>
    <name evidence="1" type="ORF">SAMN04487989_101838</name>
</gene>
<evidence type="ECO:0000313" key="1">
    <source>
        <dbReference type="EMBL" id="SFN49818.1"/>
    </source>
</evidence>
<accession>A0A1I4ZHY6</accession>
<name>A0A1I4ZHY6_9FLAO</name>
<evidence type="ECO:0000313" key="2">
    <source>
        <dbReference type="Proteomes" id="UP000198705"/>
    </source>
</evidence>
<dbReference type="Proteomes" id="UP000198705">
    <property type="component" value="Unassembled WGS sequence"/>
</dbReference>
<reference evidence="2" key="1">
    <citation type="submission" date="2016-10" db="EMBL/GenBank/DDBJ databases">
        <authorList>
            <person name="Varghese N."/>
            <person name="Submissions S."/>
        </authorList>
    </citation>
    <scope>NUCLEOTIDE SEQUENCE [LARGE SCALE GENOMIC DNA]</scope>
    <source>
        <strain evidence="2">DSM 23925</strain>
    </source>
</reference>
<organism evidence="1 2">
    <name type="scientific">Bizionia echini</name>
    <dbReference type="NCBI Taxonomy" id="649333"/>
    <lineage>
        <taxon>Bacteria</taxon>
        <taxon>Pseudomonadati</taxon>
        <taxon>Bacteroidota</taxon>
        <taxon>Flavobacteriia</taxon>
        <taxon>Flavobacteriales</taxon>
        <taxon>Flavobacteriaceae</taxon>
        <taxon>Bizionia</taxon>
    </lineage>
</organism>
<dbReference type="STRING" id="649333.SAMN04487989_101838"/>
<protein>
    <submittedName>
        <fullName evidence="1">Uncharacterized protein</fullName>
    </submittedName>
</protein>
<keyword evidence="2" id="KW-1185">Reference proteome</keyword>
<dbReference type="RefSeq" id="WP_245758187.1">
    <property type="nucleotide sequence ID" value="NZ_FOVN01000001.1"/>
</dbReference>
<dbReference type="AlphaFoldDB" id="A0A1I4ZHY6"/>
<sequence>MKYLLIGCLLLVTNVQTLELKTVREAYKKAAQNQELVDAFFKTMQSVSKTDSAALIAYKGAAIALKARNAKTLKDKKDGFIEGVSLIEYAIETEPNTIEPRFIRLGIQENTPKILKYKDAIEVDKQFILKQYQYITSSNLKNHIKDFILQSTVFTDEEKQTITAK</sequence>